<keyword evidence="4" id="KW-0804">Transcription</keyword>
<comment type="similarity">
    <text evidence="1">Belongs to the LysR transcriptional regulatory family.</text>
</comment>
<dbReference type="RefSeq" id="WP_139836324.1">
    <property type="nucleotide sequence ID" value="NZ_FWXB01000003.1"/>
</dbReference>
<dbReference type="Proteomes" id="UP000193224">
    <property type="component" value="Unassembled WGS sequence"/>
</dbReference>
<proteinExistence type="inferred from homology"/>
<gene>
    <name evidence="6" type="primary">cynR_2</name>
    <name evidence="6" type="ORF">ROA7745_01358</name>
</gene>
<feature type="domain" description="HTH lysR-type" evidence="5">
    <location>
        <begin position="11"/>
        <end position="68"/>
    </location>
</feature>
<dbReference type="InterPro" id="IPR005119">
    <property type="entry name" value="LysR_subst-bd"/>
</dbReference>
<sequence length="321" mass="35904">MKRKQTESEINLFRAIEVFMTVGEMHNVTEASAALGMTQSAVSQQIKKLEWSLGAPLFDRSTRPIVLTHAGQILQRRGYRILNEIEDLRSELRHIQSTSMPILRIAMLASIATTLTTGVYDMVRNELAIPELNLSAGLAGDHELALKSRQVDLAVTADPQFDLSEFTCISVLDEPFYLVVPESYDGRVDDIDTVASQLSLVRFSPDALAGRRTDQHLLRCRVNLPRTMEADRASMIVASVTTGKCFAILTPSLLIDAIAEGMRLRIEPLPMPGFRRSISVVARDTELGDIPIRVAQTCTRLLRENFDLRFPSLQHEVIYHC</sequence>
<organism evidence="6 7">
    <name type="scientific">Roseovarius aestuarii</name>
    <dbReference type="NCBI Taxonomy" id="475083"/>
    <lineage>
        <taxon>Bacteria</taxon>
        <taxon>Pseudomonadati</taxon>
        <taxon>Pseudomonadota</taxon>
        <taxon>Alphaproteobacteria</taxon>
        <taxon>Rhodobacterales</taxon>
        <taxon>Roseobacteraceae</taxon>
        <taxon>Roseovarius</taxon>
    </lineage>
</organism>
<dbReference type="PROSITE" id="PS50931">
    <property type="entry name" value="HTH_LYSR"/>
    <property type="match status" value="1"/>
</dbReference>
<dbReference type="GO" id="GO:0000976">
    <property type="term" value="F:transcription cis-regulatory region binding"/>
    <property type="evidence" value="ECO:0007669"/>
    <property type="project" value="TreeGrafter"/>
</dbReference>
<dbReference type="GO" id="GO:0003700">
    <property type="term" value="F:DNA-binding transcription factor activity"/>
    <property type="evidence" value="ECO:0007669"/>
    <property type="project" value="InterPro"/>
</dbReference>
<dbReference type="Gene3D" id="3.40.190.10">
    <property type="entry name" value="Periplasmic binding protein-like II"/>
    <property type="match status" value="2"/>
</dbReference>
<evidence type="ECO:0000256" key="1">
    <source>
        <dbReference type="ARBA" id="ARBA00009437"/>
    </source>
</evidence>
<evidence type="ECO:0000259" key="5">
    <source>
        <dbReference type="PROSITE" id="PS50931"/>
    </source>
</evidence>
<dbReference type="PRINTS" id="PR00039">
    <property type="entry name" value="HTHLYSR"/>
</dbReference>
<dbReference type="Gene3D" id="1.10.10.10">
    <property type="entry name" value="Winged helix-like DNA-binding domain superfamily/Winged helix DNA-binding domain"/>
    <property type="match status" value="1"/>
</dbReference>
<evidence type="ECO:0000313" key="6">
    <source>
        <dbReference type="EMBL" id="SMC11544.1"/>
    </source>
</evidence>
<keyword evidence="2" id="KW-0805">Transcription regulation</keyword>
<dbReference type="FunFam" id="1.10.10.10:FF:000001">
    <property type="entry name" value="LysR family transcriptional regulator"/>
    <property type="match status" value="1"/>
</dbReference>
<evidence type="ECO:0000256" key="3">
    <source>
        <dbReference type="ARBA" id="ARBA00023125"/>
    </source>
</evidence>
<dbReference type="Pfam" id="PF00126">
    <property type="entry name" value="HTH_1"/>
    <property type="match status" value="1"/>
</dbReference>
<dbReference type="AlphaFoldDB" id="A0A1X7BPT0"/>
<dbReference type="InterPro" id="IPR036388">
    <property type="entry name" value="WH-like_DNA-bd_sf"/>
</dbReference>
<dbReference type="PANTHER" id="PTHR30126:SF40">
    <property type="entry name" value="HTH-TYPE TRANSCRIPTIONAL REGULATOR GLTR"/>
    <property type="match status" value="1"/>
</dbReference>
<dbReference type="Pfam" id="PF03466">
    <property type="entry name" value="LysR_substrate"/>
    <property type="match status" value="1"/>
</dbReference>
<dbReference type="InterPro" id="IPR000847">
    <property type="entry name" value="LysR_HTH_N"/>
</dbReference>
<dbReference type="InterPro" id="IPR036390">
    <property type="entry name" value="WH_DNA-bd_sf"/>
</dbReference>
<dbReference type="EMBL" id="FWXB01000003">
    <property type="protein sequence ID" value="SMC11544.1"/>
    <property type="molecule type" value="Genomic_DNA"/>
</dbReference>
<reference evidence="6 7" key="1">
    <citation type="submission" date="2017-03" db="EMBL/GenBank/DDBJ databases">
        <authorList>
            <person name="Afonso C.L."/>
            <person name="Miller P.J."/>
            <person name="Scott M.A."/>
            <person name="Spackman E."/>
            <person name="Goraichik I."/>
            <person name="Dimitrov K.M."/>
            <person name="Suarez D.L."/>
            <person name="Swayne D.E."/>
        </authorList>
    </citation>
    <scope>NUCLEOTIDE SEQUENCE [LARGE SCALE GENOMIC DNA]</scope>
    <source>
        <strain evidence="6 7">CECT 7745</strain>
    </source>
</reference>
<evidence type="ECO:0000313" key="7">
    <source>
        <dbReference type="Proteomes" id="UP000193224"/>
    </source>
</evidence>
<keyword evidence="7" id="KW-1185">Reference proteome</keyword>
<evidence type="ECO:0000256" key="4">
    <source>
        <dbReference type="ARBA" id="ARBA00023163"/>
    </source>
</evidence>
<dbReference type="OrthoDB" id="7776850at2"/>
<accession>A0A1X7BPT0</accession>
<dbReference type="PANTHER" id="PTHR30126">
    <property type="entry name" value="HTH-TYPE TRANSCRIPTIONAL REGULATOR"/>
    <property type="match status" value="1"/>
</dbReference>
<dbReference type="SUPFAM" id="SSF53850">
    <property type="entry name" value="Periplasmic binding protein-like II"/>
    <property type="match status" value="1"/>
</dbReference>
<protein>
    <submittedName>
        <fullName evidence="6">HTH-type transcriptional regulator CynR</fullName>
    </submittedName>
</protein>
<evidence type="ECO:0000256" key="2">
    <source>
        <dbReference type="ARBA" id="ARBA00023015"/>
    </source>
</evidence>
<keyword evidence="3" id="KW-0238">DNA-binding</keyword>
<dbReference type="SUPFAM" id="SSF46785">
    <property type="entry name" value="Winged helix' DNA-binding domain"/>
    <property type="match status" value="1"/>
</dbReference>
<name>A0A1X7BPT0_9RHOB</name>